<dbReference type="InterPro" id="IPR023799">
    <property type="entry name" value="RbfA_dom_sf"/>
</dbReference>
<dbReference type="InterPro" id="IPR000238">
    <property type="entry name" value="RbfA"/>
</dbReference>
<dbReference type="PANTHER" id="PTHR33515:SF1">
    <property type="entry name" value="RIBOSOME-BINDING FACTOR A, CHLOROPLASTIC-RELATED"/>
    <property type="match status" value="1"/>
</dbReference>
<dbReference type="HAMAP" id="MF_00003">
    <property type="entry name" value="RbfA"/>
    <property type="match status" value="1"/>
</dbReference>
<dbReference type="Gene3D" id="3.30.300.20">
    <property type="match status" value="1"/>
</dbReference>
<dbReference type="GO" id="GO:0005829">
    <property type="term" value="C:cytosol"/>
    <property type="evidence" value="ECO:0007669"/>
    <property type="project" value="TreeGrafter"/>
</dbReference>
<name>A0A1E5T6P9_9BACT</name>
<dbReference type="GO" id="GO:0043024">
    <property type="term" value="F:ribosomal small subunit binding"/>
    <property type="evidence" value="ECO:0007669"/>
    <property type="project" value="TreeGrafter"/>
</dbReference>
<dbReference type="Pfam" id="PF02033">
    <property type="entry name" value="RBFA"/>
    <property type="match status" value="1"/>
</dbReference>
<evidence type="ECO:0000256" key="2">
    <source>
        <dbReference type="HAMAP-Rule" id="MF_00003"/>
    </source>
</evidence>
<dbReference type="AlphaFoldDB" id="A0A1E5T6P9"/>
<comment type="subcellular location">
    <subcellularLocation>
        <location evidence="2">Cytoplasm</location>
    </subcellularLocation>
</comment>
<protein>
    <recommendedName>
        <fullName evidence="2">Ribosome-binding factor A</fullName>
    </recommendedName>
</protein>
<proteinExistence type="inferred from homology"/>
<comment type="similarity">
    <text evidence="2">Belongs to the RbfA family.</text>
</comment>
<evidence type="ECO:0000256" key="1">
    <source>
        <dbReference type="ARBA" id="ARBA00022517"/>
    </source>
</evidence>
<dbReference type="Proteomes" id="UP000095552">
    <property type="component" value="Unassembled WGS sequence"/>
</dbReference>
<dbReference type="RefSeq" id="WP_069834361.1">
    <property type="nucleotide sequence ID" value="NZ_MDGQ01000003.1"/>
</dbReference>
<organism evidence="3 4">
    <name type="scientific">Roseivirga misakiensis</name>
    <dbReference type="NCBI Taxonomy" id="1563681"/>
    <lineage>
        <taxon>Bacteria</taxon>
        <taxon>Pseudomonadati</taxon>
        <taxon>Bacteroidota</taxon>
        <taxon>Cytophagia</taxon>
        <taxon>Cytophagales</taxon>
        <taxon>Roseivirgaceae</taxon>
        <taxon>Roseivirga</taxon>
    </lineage>
</organism>
<dbReference type="GO" id="GO:0030490">
    <property type="term" value="P:maturation of SSU-rRNA"/>
    <property type="evidence" value="ECO:0007669"/>
    <property type="project" value="UniProtKB-UniRule"/>
</dbReference>
<keyword evidence="4" id="KW-1185">Reference proteome</keyword>
<sequence length="125" mass="13946">MAGSKRQQQFSKLIQKEVSHIFTQEFSAEFLGKLVTVTDVTMSPDLGLARLYISVFPINAAHSVIDFLNSVKPRIRGKLGRSIGKDVRVIPELAFFMDTTAETGSRMDSLIDSLDIPEETEPEED</sequence>
<keyword evidence="2" id="KW-0963">Cytoplasm</keyword>
<keyword evidence="1 2" id="KW-0690">Ribosome biogenesis</keyword>
<dbReference type="NCBIfam" id="TIGR00082">
    <property type="entry name" value="rbfA"/>
    <property type="match status" value="1"/>
</dbReference>
<dbReference type="STRING" id="1563681.BFP71_05170"/>
<gene>
    <name evidence="2" type="primary">rbfA</name>
    <name evidence="3" type="ORF">BFP71_05170</name>
</gene>
<dbReference type="OrthoDB" id="9811910at2"/>
<comment type="subunit">
    <text evidence="2">Monomer. Binds 30S ribosomal subunits, but not 50S ribosomal subunits or 70S ribosomes.</text>
</comment>
<comment type="function">
    <text evidence="2">One of several proteins that assist in the late maturation steps of the functional core of the 30S ribosomal subunit. Associates with free 30S ribosomal subunits (but not with 30S subunits that are part of 70S ribosomes or polysomes). Required for efficient processing of 16S rRNA. May interact with the 5'-terminal helix region of 16S rRNA.</text>
</comment>
<evidence type="ECO:0000313" key="4">
    <source>
        <dbReference type="Proteomes" id="UP000095552"/>
    </source>
</evidence>
<dbReference type="PANTHER" id="PTHR33515">
    <property type="entry name" value="RIBOSOME-BINDING FACTOR A, CHLOROPLASTIC-RELATED"/>
    <property type="match status" value="1"/>
</dbReference>
<dbReference type="SUPFAM" id="SSF89919">
    <property type="entry name" value="Ribosome-binding factor A, RbfA"/>
    <property type="match status" value="1"/>
</dbReference>
<evidence type="ECO:0000313" key="3">
    <source>
        <dbReference type="EMBL" id="OEK07049.1"/>
    </source>
</evidence>
<comment type="caution">
    <text evidence="3">The sequence shown here is derived from an EMBL/GenBank/DDBJ whole genome shotgun (WGS) entry which is preliminary data.</text>
</comment>
<accession>A0A1E5T6P9</accession>
<reference evidence="3 4" key="1">
    <citation type="submission" date="2016-08" db="EMBL/GenBank/DDBJ databases">
        <title>Draft genome of Fabibacter sp. strain SK-8.</title>
        <authorList>
            <person name="Wong S.-K."/>
            <person name="Hamasaki K."/>
            <person name="Yoshizawa S."/>
        </authorList>
    </citation>
    <scope>NUCLEOTIDE SEQUENCE [LARGE SCALE GENOMIC DNA]</scope>
    <source>
        <strain evidence="3 4">SK-8</strain>
    </source>
</reference>
<dbReference type="EMBL" id="MDGQ01000003">
    <property type="protein sequence ID" value="OEK07049.1"/>
    <property type="molecule type" value="Genomic_DNA"/>
</dbReference>
<dbReference type="InterPro" id="IPR015946">
    <property type="entry name" value="KH_dom-like_a/b"/>
</dbReference>